<dbReference type="GO" id="GO:0016740">
    <property type="term" value="F:transferase activity"/>
    <property type="evidence" value="ECO:0007669"/>
    <property type="project" value="UniProtKB-KW"/>
</dbReference>
<feature type="region of interest" description="Disordered" evidence="12">
    <location>
        <begin position="1"/>
        <end position="70"/>
    </location>
</feature>
<protein>
    <recommendedName>
        <fullName evidence="4">FAD:protein FMN transferase</fullName>
        <ecNumber evidence="3">2.7.1.180</ecNumber>
    </recommendedName>
    <alternativeName>
        <fullName evidence="10">Flavin transferase</fullName>
    </alternativeName>
</protein>
<keyword evidence="14" id="KW-1185">Reference proteome</keyword>
<evidence type="ECO:0000256" key="4">
    <source>
        <dbReference type="ARBA" id="ARBA00016337"/>
    </source>
</evidence>
<dbReference type="Pfam" id="PF02424">
    <property type="entry name" value="ApbE"/>
    <property type="match status" value="1"/>
</dbReference>
<dbReference type="PANTHER" id="PTHR30040">
    <property type="entry name" value="THIAMINE BIOSYNTHESIS LIPOPROTEIN APBE"/>
    <property type="match status" value="1"/>
</dbReference>
<evidence type="ECO:0000256" key="5">
    <source>
        <dbReference type="ARBA" id="ARBA00022630"/>
    </source>
</evidence>
<dbReference type="SUPFAM" id="SSF143631">
    <property type="entry name" value="ApbE-like"/>
    <property type="match status" value="1"/>
</dbReference>
<dbReference type="Gene3D" id="3.10.520.10">
    <property type="entry name" value="ApbE-like domains"/>
    <property type="match status" value="1"/>
</dbReference>
<comment type="similarity">
    <text evidence="2">Belongs to the ApbE family.</text>
</comment>
<comment type="catalytic activity">
    <reaction evidence="11">
        <text>L-threonyl-[protein] + FAD = FMN-L-threonyl-[protein] + AMP + H(+)</text>
        <dbReference type="Rhea" id="RHEA:36847"/>
        <dbReference type="Rhea" id="RHEA-COMP:11060"/>
        <dbReference type="Rhea" id="RHEA-COMP:11061"/>
        <dbReference type="ChEBI" id="CHEBI:15378"/>
        <dbReference type="ChEBI" id="CHEBI:30013"/>
        <dbReference type="ChEBI" id="CHEBI:57692"/>
        <dbReference type="ChEBI" id="CHEBI:74257"/>
        <dbReference type="ChEBI" id="CHEBI:456215"/>
        <dbReference type="EC" id="2.7.1.180"/>
    </reaction>
</comment>
<keyword evidence="8" id="KW-0274">FAD</keyword>
<comment type="cofactor">
    <cofactor evidence="1">
        <name>Mg(2+)</name>
        <dbReference type="ChEBI" id="CHEBI:18420"/>
    </cofactor>
</comment>
<evidence type="ECO:0000256" key="7">
    <source>
        <dbReference type="ARBA" id="ARBA00022723"/>
    </source>
</evidence>
<dbReference type="InterPro" id="IPR003374">
    <property type="entry name" value="ApbE-like_sf"/>
</dbReference>
<evidence type="ECO:0000256" key="1">
    <source>
        <dbReference type="ARBA" id="ARBA00001946"/>
    </source>
</evidence>
<evidence type="ECO:0000313" key="13">
    <source>
        <dbReference type="EMBL" id="KAF1686639.1"/>
    </source>
</evidence>
<keyword evidence="5" id="KW-0285">Flavoprotein</keyword>
<organism evidence="13 14">
    <name type="scientific">Pseudoxanthomonas broegbernensis</name>
    <dbReference type="NCBI Taxonomy" id="83619"/>
    <lineage>
        <taxon>Bacteria</taxon>
        <taxon>Pseudomonadati</taxon>
        <taxon>Pseudomonadota</taxon>
        <taxon>Gammaproteobacteria</taxon>
        <taxon>Lysobacterales</taxon>
        <taxon>Lysobacteraceae</taxon>
        <taxon>Pseudoxanthomonas</taxon>
    </lineage>
</organism>
<dbReference type="Gene3D" id="2.60.40.4070">
    <property type="match status" value="1"/>
</dbReference>
<evidence type="ECO:0000256" key="9">
    <source>
        <dbReference type="ARBA" id="ARBA00022842"/>
    </source>
</evidence>
<keyword evidence="9" id="KW-0460">Magnesium</keyword>
<keyword evidence="7" id="KW-0479">Metal-binding</keyword>
<sequence>MPARTAACRGTSTPLRASACSSAPTWTATARSTPPMRRPRRRRRPPPRIRTRRPPPRAERPTGGTKTMHAPGAGAWGLVLACAMVPHAGAVERFHREPVLGTSLELQVAGTDAATAQRMLAEALDEIARQDAVLSGWRADSALARLNAGAADADPPAALREVLVACEQWRARTAGAFSCRLGALAGRWRQAEAEAALPERTALRRAARAIDAARFDPQAPALALPDGVRMDVDGLAKGYILDRTLERLRARFPQVRGIALDIGGDGAYWGEGDDGRPWPVVVADPAAPEDNGDSRGIARLRVRAGAVAASGHSSRGYRVGRRRFSHILDPADGWPVVYAPSATVVAPDAATADALATALTVMPIRDGLALVDGLPGVAALIVGEQGVPFASARWSEHLDPAFAGTVPARRAQPCRLQVDYQIPGIEADRYRNPYLALWIARADGTPVRQLLVLGDRGRWLGELPAWWRHYGRNDPAAAQGIARPTRRPGAYRVGWDGRDDAGRAVAAGAYVLHAQAAREHGGRESLHLPFDWSAQARAASARGHAEIGRIDLRPVCRTD</sequence>
<dbReference type="Proteomes" id="UP000462066">
    <property type="component" value="Unassembled WGS sequence"/>
</dbReference>
<keyword evidence="6" id="KW-0808">Transferase</keyword>
<gene>
    <name evidence="13" type="ORF">B1992_06945</name>
</gene>
<name>A0A7V8GMS9_9GAMM</name>
<evidence type="ECO:0000313" key="14">
    <source>
        <dbReference type="Proteomes" id="UP000462066"/>
    </source>
</evidence>
<dbReference type="AlphaFoldDB" id="A0A7V8GMS9"/>
<evidence type="ECO:0000256" key="3">
    <source>
        <dbReference type="ARBA" id="ARBA00011955"/>
    </source>
</evidence>
<evidence type="ECO:0000256" key="10">
    <source>
        <dbReference type="ARBA" id="ARBA00031306"/>
    </source>
</evidence>
<dbReference type="InterPro" id="IPR024932">
    <property type="entry name" value="ApbE"/>
</dbReference>
<evidence type="ECO:0000256" key="2">
    <source>
        <dbReference type="ARBA" id="ARBA00008282"/>
    </source>
</evidence>
<feature type="compositionally biased region" description="Polar residues" evidence="12">
    <location>
        <begin position="10"/>
        <end position="26"/>
    </location>
</feature>
<dbReference type="PANTHER" id="PTHR30040:SF2">
    <property type="entry name" value="FAD:PROTEIN FMN TRANSFERASE"/>
    <property type="match status" value="1"/>
</dbReference>
<accession>A0A7V8GMS9</accession>
<dbReference type="Pfam" id="PF10029">
    <property type="entry name" value="DUF2271"/>
    <property type="match status" value="1"/>
</dbReference>
<proteinExistence type="inferred from homology"/>
<dbReference type="GO" id="GO:0046872">
    <property type="term" value="F:metal ion binding"/>
    <property type="evidence" value="ECO:0007669"/>
    <property type="project" value="UniProtKB-KW"/>
</dbReference>
<feature type="compositionally biased region" description="Basic residues" evidence="12">
    <location>
        <begin position="37"/>
        <end position="55"/>
    </location>
</feature>
<evidence type="ECO:0000256" key="11">
    <source>
        <dbReference type="ARBA" id="ARBA00048540"/>
    </source>
</evidence>
<dbReference type="EC" id="2.7.1.180" evidence="3"/>
<dbReference type="EMBL" id="MWIP01000005">
    <property type="protein sequence ID" value="KAF1686639.1"/>
    <property type="molecule type" value="Genomic_DNA"/>
</dbReference>
<comment type="caution">
    <text evidence="13">The sequence shown here is derived from an EMBL/GenBank/DDBJ whole genome shotgun (WGS) entry which is preliminary data.</text>
</comment>
<evidence type="ECO:0000256" key="8">
    <source>
        <dbReference type="ARBA" id="ARBA00022827"/>
    </source>
</evidence>
<evidence type="ECO:0000256" key="12">
    <source>
        <dbReference type="SAM" id="MobiDB-lite"/>
    </source>
</evidence>
<reference evidence="13 14" key="1">
    <citation type="submission" date="2017-10" db="EMBL/GenBank/DDBJ databases">
        <title>Whole genome sequencing of Pseudoxanthomonas broegbernensis DSM 12573(T).</title>
        <authorList>
            <person name="Kumar S."/>
            <person name="Bansal K."/>
            <person name="Kaur A."/>
            <person name="Patil P."/>
            <person name="Sharma S."/>
            <person name="Patil P.B."/>
        </authorList>
    </citation>
    <scope>NUCLEOTIDE SEQUENCE [LARGE SCALE GENOMIC DNA]</scope>
    <source>
        <strain evidence="13 14">DSM 12573</strain>
    </source>
</reference>
<dbReference type="InterPro" id="IPR014469">
    <property type="entry name" value="DUF2271"/>
</dbReference>
<evidence type="ECO:0000256" key="6">
    <source>
        <dbReference type="ARBA" id="ARBA00022679"/>
    </source>
</evidence>